<organism evidence="1 2">
    <name type="scientific">Candidatus Burkholderia verschuerenii</name>
    <dbReference type="NCBI Taxonomy" id="242163"/>
    <lineage>
        <taxon>Bacteria</taxon>
        <taxon>Pseudomonadati</taxon>
        <taxon>Pseudomonadota</taxon>
        <taxon>Betaproteobacteria</taxon>
        <taxon>Burkholderiales</taxon>
        <taxon>Burkholderiaceae</taxon>
        <taxon>Burkholderia</taxon>
    </lineage>
</organism>
<dbReference type="EMBL" id="LFJJ01000093">
    <property type="protein sequence ID" value="KND59897.1"/>
    <property type="molecule type" value="Genomic_DNA"/>
</dbReference>
<gene>
    <name evidence="1" type="ORF">BVER_04523</name>
</gene>
<reference evidence="2" key="1">
    <citation type="submission" date="2015-06" db="EMBL/GenBank/DDBJ databases">
        <title>Comparative genomics of Burkholderia leaf nodule symbionts.</title>
        <authorList>
            <person name="Carlier A."/>
            <person name="Eberl L."/>
            <person name="Pinto-Carbo M."/>
        </authorList>
    </citation>
    <scope>NUCLEOTIDE SEQUENCE [LARGE SCALE GENOMIC DNA]</scope>
    <source>
        <strain evidence="2">UZHbot4</strain>
    </source>
</reference>
<evidence type="ECO:0000313" key="2">
    <source>
        <dbReference type="Proteomes" id="UP000036959"/>
    </source>
</evidence>
<dbReference type="Proteomes" id="UP000036959">
    <property type="component" value="Unassembled WGS sequence"/>
</dbReference>
<keyword evidence="2" id="KW-1185">Reference proteome</keyword>
<dbReference type="RefSeq" id="WP_050454235.1">
    <property type="nucleotide sequence ID" value="NZ_LFJJ01000093.1"/>
</dbReference>
<protein>
    <submittedName>
        <fullName evidence="1">Uncharacterized protein</fullName>
    </submittedName>
</protein>
<evidence type="ECO:0000313" key="1">
    <source>
        <dbReference type="EMBL" id="KND59897.1"/>
    </source>
</evidence>
<comment type="caution">
    <text evidence="1">The sequence shown here is derived from an EMBL/GenBank/DDBJ whole genome shotgun (WGS) entry which is preliminary data.</text>
</comment>
<dbReference type="PATRIC" id="fig|242163.4.peg.7040"/>
<accession>A0A0L0MAZ9</accession>
<proteinExistence type="predicted"/>
<dbReference type="OrthoDB" id="8596237at2"/>
<dbReference type="Pfam" id="PF09476">
    <property type="entry name" value="Pilus_CpaD"/>
    <property type="match status" value="1"/>
</dbReference>
<dbReference type="InterPro" id="IPR019027">
    <property type="entry name" value="Pilus_biogenesis_CpaD-related"/>
</dbReference>
<name>A0A0L0MAZ9_9BURK</name>
<dbReference type="AlphaFoldDB" id="A0A0L0MAZ9"/>
<sequence>MNHARLIPLLAACALGLPLAGCFLKPPVSMSDARIVGYDGKSAVPPDCERLTRDSLLLDAGVRRPSMQWGCATYTNLAAQVAQPEDLVTPRTLGPADAAVAASAVHRYETGQLIPLDAATSRNSK</sequence>